<evidence type="ECO:0000256" key="2">
    <source>
        <dbReference type="ARBA" id="ARBA00022448"/>
    </source>
</evidence>
<dbReference type="Gene3D" id="1.20.1560.10">
    <property type="entry name" value="ABC transporter type 1, transmembrane domain"/>
    <property type="match status" value="2"/>
</dbReference>
<evidence type="ECO:0000256" key="3">
    <source>
        <dbReference type="ARBA" id="ARBA00022475"/>
    </source>
</evidence>
<keyword evidence="3" id="KW-1003">Cell membrane</keyword>
<dbReference type="CDD" id="cd18579">
    <property type="entry name" value="ABC_6TM_ABCC_D1"/>
    <property type="match status" value="1"/>
</dbReference>
<feature type="compositionally biased region" description="Polar residues" evidence="10">
    <location>
        <begin position="581"/>
        <end position="601"/>
    </location>
</feature>
<name>A0AAX4IUC1_9PEZI</name>
<evidence type="ECO:0000256" key="7">
    <source>
        <dbReference type="ARBA" id="ARBA00022989"/>
    </source>
</evidence>
<dbReference type="RefSeq" id="XP_062784057.1">
    <property type="nucleotide sequence ID" value="XM_062928006.1"/>
</dbReference>
<keyword evidence="8 11" id="KW-0472">Membrane</keyword>
<dbReference type="PROSITE" id="PS50893">
    <property type="entry name" value="ABC_TRANSPORTER_2"/>
    <property type="match status" value="2"/>
</dbReference>
<evidence type="ECO:0000256" key="5">
    <source>
        <dbReference type="ARBA" id="ARBA00022741"/>
    </source>
</evidence>
<proteinExistence type="predicted"/>
<dbReference type="InterPro" id="IPR027417">
    <property type="entry name" value="P-loop_NTPase"/>
</dbReference>
<dbReference type="InterPro" id="IPR044726">
    <property type="entry name" value="ABCC_6TM_D2"/>
</dbReference>
<dbReference type="PROSITE" id="PS50929">
    <property type="entry name" value="ABC_TM1F"/>
    <property type="match status" value="2"/>
</dbReference>
<evidence type="ECO:0000256" key="8">
    <source>
        <dbReference type="ARBA" id="ARBA00023136"/>
    </source>
</evidence>
<evidence type="ECO:0000256" key="4">
    <source>
        <dbReference type="ARBA" id="ARBA00022692"/>
    </source>
</evidence>
<dbReference type="InterPro" id="IPR003593">
    <property type="entry name" value="AAA+_ATPase"/>
</dbReference>
<evidence type="ECO:0000259" key="12">
    <source>
        <dbReference type="PROSITE" id="PS50893"/>
    </source>
</evidence>
<evidence type="ECO:0000259" key="13">
    <source>
        <dbReference type="PROSITE" id="PS50929"/>
    </source>
</evidence>
<accession>A0AAX4IUC1</accession>
<feature type="transmembrane region" description="Helical" evidence="11">
    <location>
        <begin position="128"/>
        <end position="147"/>
    </location>
</feature>
<dbReference type="GO" id="GO:0005886">
    <property type="term" value="C:plasma membrane"/>
    <property type="evidence" value="ECO:0007669"/>
    <property type="project" value="UniProtKB-SubCell"/>
</dbReference>
<dbReference type="SMART" id="SM00382">
    <property type="entry name" value="AAA"/>
    <property type="match status" value="2"/>
</dbReference>
<gene>
    <name evidence="14" type="ORF">CDEST_11850</name>
</gene>
<dbReference type="InterPro" id="IPR017871">
    <property type="entry name" value="ABC_transporter-like_CS"/>
</dbReference>
<dbReference type="InterPro" id="IPR056227">
    <property type="entry name" value="TMD0_ABC"/>
</dbReference>
<dbReference type="Pfam" id="PF24357">
    <property type="entry name" value="TMD0_ABC"/>
    <property type="match status" value="1"/>
</dbReference>
<dbReference type="InterPro" id="IPR050173">
    <property type="entry name" value="ABC_transporter_C-like"/>
</dbReference>
<dbReference type="InterPro" id="IPR036640">
    <property type="entry name" value="ABC1_TM_sf"/>
</dbReference>
<feature type="transmembrane region" description="Helical" evidence="11">
    <location>
        <begin position="922"/>
        <end position="940"/>
    </location>
</feature>
<dbReference type="CDD" id="cd03250">
    <property type="entry name" value="ABCC_MRP_domain1"/>
    <property type="match status" value="1"/>
</dbReference>
<dbReference type="KEGG" id="cdet:87948350"/>
<feature type="region of interest" description="Disordered" evidence="10">
    <location>
        <begin position="577"/>
        <end position="613"/>
    </location>
</feature>
<feature type="transmembrane region" description="Helical" evidence="11">
    <location>
        <begin position="319"/>
        <end position="339"/>
    </location>
</feature>
<keyword evidence="4 11" id="KW-0812">Transmembrane</keyword>
<dbReference type="CDD" id="cd03244">
    <property type="entry name" value="ABCC_MRP_domain2"/>
    <property type="match status" value="1"/>
</dbReference>
<dbReference type="GO" id="GO:0005524">
    <property type="term" value="F:ATP binding"/>
    <property type="evidence" value="ECO:0007669"/>
    <property type="project" value="UniProtKB-KW"/>
</dbReference>
<evidence type="ECO:0000256" key="11">
    <source>
        <dbReference type="SAM" id="Phobius"/>
    </source>
</evidence>
<feature type="domain" description="ABC transmembrane type-1" evidence="13">
    <location>
        <begin position="1011"/>
        <end position="1191"/>
    </location>
</feature>
<feature type="transmembrane region" description="Helical" evidence="11">
    <location>
        <begin position="1026"/>
        <end position="1044"/>
    </location>
</feature>
<dbReference type="FunFam" id="1.20.1560.10:FF:000066">
    <property type="entry name" value="ABC multidrug transporter (Eurofung)"/>
    <property type="match status" value="1"/>
</dbReference>
<dbReference type="Pfam" id="PF00005">
    <property type="entry name" value="ABC_tran"/>
    <property type="match status" value="2"/>
</dbReference>
<feature type="domain" description="ABC transporter" evidence="12">
    <location>
        <begin position="1228"/>
        <end position="1482"/>
    </location>
</feature>
<dbReference type="GeneID" id="87948350"/>
<dbReference type="Gene3D" id="3.40.50.300">
    <property type="entry name" value="P-loop containing nucleotide triphosphate hydrolases"/>
    <property type="match status" value="2"/>
</dbReference>
<keyword evidence="2" id="KW-0813">Transport</keyword>
<dbReference type="GO" id="GO:0140359">
    <property type="term" value="F:ABC-type transporter activity"/>
    <property type="evidence" value="ECO:0007669"/>
    <property type="project" value="InterPro"/>
</dbReference>
<keyword evidence="6" id="KW-0067">ATP-binding</keyword>
<feature type="domain" description="ABC transmembrane type-1" evidence="13">
    <location>
        <begin position="277"/>
        <end position="557"/>
    </location>
</feature>
<feature type="domain" description="ABC transporter" evidence="12">
    <location>
        <begin position="624"/>
        <end position="870"/>
    </location>
</feature>
<dbReference type="FunFam" id="1.20.1560.10:FF:000055">
    <property type="entry name" value="ABC multidrug transporter (Eurofung)"/>
    <property type="match status" value="1"/>
</dbReference>
<evidence type="ECO:0000256" key="1">
    <source>
        <dbReference type="ARBA" id="ARBA00004651"/>
    </source>
</evidence>
<feature type="transmembrane region" description="Helical" evidence="11">
    <location>
        <begin position="35"/>
        <end position="54"/>
    </location>
</feature>
<dbReference type="EMBL" id="CP137312">
    <property type="protein sequence ID" value="WQF86836.1"/>
    <property type="molecule type" value="Genomic_DNA"/>
</dbReference>
<dbReference type="CDD" id="cd18580">
    <property type="entry name" value="ABC_6TM_ABCC_D2"/>
    <property type="match status" value="1"/>
</dbReference>
<sequence>MAANNTCVSQGDHDFGPVVDPCIRKFDFTLLFEDTILSIVPSAIFVLLAALRILSLQSRPNVAGNIFRLVKLVLICILTAIAVALTALWAREEGLSLNSKAAIAAAVLSIIDGLAAAALSFTEHSRSVGPSLLLSAFLVLSTIFHGVRLRTLWLKSVGIPIASLSTASLALKLVILVLEEQSKRRWIIGEKEAWSSEETAGLSNRIGFHWLNVLLLKGYSAALSIAKLPIIDSKLLSESLWERIGLRWKTTSKEGNNVLLGTVFSVLKWPILAPIPAYLIIVGLQLAQPLLISSIMAYLATPVDHSEHQKNTGYGLIGAYGLVYLCIAAVTAMCQHLVYRYVSMMRGCLVLLIYQKTTSMSVVAAEDAAAVTLMSTDIERIINGMSKLHESWSTLLQMAVALALLYRQLGIVFVVPLSLFLFCAVGAGYLSGSAGTFQASWMKAIEKRVSVTSSVLGSTKGVKLSGFSDKMSQIIQDLRLKEIASAARFRTMLLFIVILSYAPGSISPVVTFGAYTAIAQRDHTALDSNRIFTSLALLNLITQPLNELFAHLPNIMAAIACFGRVQAFLLSPDTSAKAGAGQSSTKRASTASAEGSLSNLSVPPDTEKQPSMMATPATGHALEIRQAKFGWKADVEPTLSDVTLDIPHGKLTMVVGPVASGKSTLLKAILGETPVSEGTIARSSNSIAFCDQVPWLTNETLRRNVTGFSHFDASWYTTVIRACALEDDIATFPEGDQVIIGSKGVALSGGQKQRVAVARAVYSRRDIAIFDDVFSGLDFETQNRIFNNVFGSSGLLRQRNTTVLFVTHAGLLLPWKTLSLWSDSNLMFVVHILPKADYVIALEGTGKIACHGTFDELNKQSGYINKFNLAVKEDEIDQEAARDDGKAAYEPARNHKASESSVNEDIQRLGDRSVYKYYFKATGYRSVVIFVVLQIIWVFLTKFPEIWLSWWGEANDRHPNQETGKYMGIYSALQVCSLIALAVTCWHTVLGMAATSGIKLHLILLEKALGFSQDIQLIDAELPISLLNVAANGLMCIAQALMIIPVSYQLIAAFPFLFGVLWVIQRFYLRTSRQLRFLDLDAKTPMYSQFLETLSGLPTIRAFAWQKDLTLLMRERLDTSQRPMYLLYSIQRWLTLVLDLTVAALAIVLISVAVALRGRVGAGFAGVALYNIMGLSSAMKAAVTVWTILETSIGAVARVKTFAEQTPREKKPNESQTPPASWPKTGAITFDNVTASYSEGLEPVLSEVSFTISPGQKVGICGRSGSGKSSLLLSLLRLIDCSEGKILIDNIDTSTMPRELLRQRLNALPQEPPFFSGSIRLNCDPQGTASDEDIIDALRTVGIWEVIEGKGGLNAEFSDDFFSHGQKQVFCLARGILCPSNIVVMDEATSRYVSTISPQCLGCNDRLELTCRTSVDIDTEKNMIEVIRKRFGNATIISVAHRLDTILDFDLILVLDKGKIVEQGSPKELLGRGSAFKALYETLHGKDH</sequence>
<dbReference type="Pfam" id="PF00664">
    <property type="entry name" value="ABC_membrane"/>
    <property type="match status" value="2"/>
</dbReference>
<keyword evidence="5" id="KW-0547">Nucleotide-binding</keyword>
<evidence type="ECO:0000313" key="15">
    <source>
        <dbReference type="Proteomes" id="UP001322277"/>
    </source>
</evidence>
<organism evidence="14 15">
    <name type="scientific">Colletotrichum destructivum</name>
    <dbReference type="NCBI Taxonomy" id="34406"/>
    <lineage>
        <taxon>Eukaryota</taxon>
        <taxon>Fungi</taxon>
        <taxon>Dikarya</taxon>
        <taxon>Ascomycota</taxon>
        <taxon>Pezizomycotina</taxon>
        <taxon>Sordariomycetes</taxon>
        <taxon>Hypocreomycetidae</taxon>
        <taxon>Glomerellales</taxon>
        <taxon>Glomerellaceae</taxon>
        <taxon>Colletotrichum</taxon>
        <taxon>Colletotrichum destructivum species complex</taxon>
    </lineage>
</organism>
<dbReference type="InterPro" id="IPR044746">
    <property type="entry name" value="ABCC_6TM_D1"/>
</dbReference>
<evidence type="ECO:0000256" key="10">
    <source>
        <dbReference type="SAM" id="MobiDB-lite"/>
    </source>
</evidence>
<feature type="transmembrane region" description="Helical" evidence="11">
    <location>
        <begin position="66"/>
        <end position="89"/>
    </location>
</feature>
<feature type="transmembrane region" description="Helical" evidence="11">
    <location>
        <begin position="1133"/>
        <end position="1156"/>
    </location>
</feature>
<dbReference type="InterPro" id="IPR011527">
    <property type="entry name" value="ABC1_TM_dom"/>
</dbReference>
<feature type="transmembrane region" description="Helical" evidence="11">
    <location>
        <begin position="1050"/>
        <end position="1069"/>
    </location>
</feature>
<dbReference type="PANTHER" id="PTHR24223">
    <property type="entry name" value="ATP-BINDING CASSETTE SUB-FAMILY C"/>
    <property type="match status" value="1"/>
</dbReference>
<dbReference type="InterPro" id="IPR003439">
    <property type="entry name" value="ABC_transporter-like_ATP-bd"/>
</dbReference>
<feature type="transmembrane region" description="Helical" evidence="11">
    <location>
        <begin position="101"/>
        <end position="121"/>
    </location>
</feature>
<dbReference type="PANTHER" id="PTHR24223:SF399">
    <property type="entry name" value="ABC TRANSPORTER ATNG"/>
    <property type="match status" value="1"/>
</dbReference>
<keyword evidence="9" id="KW-0325">Glycoprotein</keyword>
<evidence type="ECO:0000256" key="6">
    <source>
        <dbReference type="ARBA" id="ARBA00022840"/>
    </source>
</evidence>
<keyword evidence="15" id="KW-1185">Reference proteome</keyword>
<dbReference type="PROSITE" id="PS00211">
    <property type="entry name" value="ABC_TRANSPORTER_1"/>
    <property type="match status" value="2"/>
</dbReference>
<dbReference type="SUPFAM" id="SSF90123">
    <property type="entry name" value="ABC transporter transmembrane region"/>
    <property type="match status" value="2"/>
</dbReference>
<evidence type="ECO:0000313" key="14">
    <source>
        <dbReference type="EMBL" id="WQF86836.1"/>
    </source>
</evidence>
<feature type="transmembrane region" description="Helical" evidence="11">
    <location>
        <begin position="409"/>
        <end position="430"/>
    </location>
</feature>
<feature type="region of interest" description="Disordered" evidence="10">
    <location>
        <begin position="1204"/>
        <end position="1224"/>
    </location>
</feature>
<feature type="transmembrane region" description="Helical" evidence="11">
    <location>
        <begin position="492"/>
        <end position="518"/>
    </location>
</feature>
<protein>
    <submittedName>
        <fullName evidence="14">AAA+ ATPase domain, ABC transporter type 1, transmembrane domain-containing protein</fullName>
    </submittedName>
</protein>
<dbReference type="GO" id="GO:0016887">
    <property type="term" value="F:ATP hydrolysis activity"/>
    <property type="evidence" value="ECO:0007669"/>
    <property type="project" value="InterPro"/>
</dbReference>
<dbReference type="Proteomes" id="UP001322277">
    <property type="component" value="Chromosome 8"/>
</dbReference>
<reference evidence="15" key="1">
    <citation type="journal article" date="2023" name="bioRxiv">
        <title>Complete genome of the Medicago anthracnose fungus, Colletotrichum destructivum, reveals a mini-chromosome-like region within a core chromosome.</title>
        <authorList>
            <person name="Lapalu N."/>
            <person name="Simon A."/>
            <person name="Lu A."/>
            <person name="Plaumann P.-L."/>
            <person name="Amselem J."/>
            <person name="Pigne S."/>
            <person name="Auger A."/>
            <person name="Koch C."/>
            <person name="Dallery J.-F."/>
            <person name="O'Connell R.J."/>
        </authorList>
    </citation>
    <scope>NUCLEOTIDE SEQUENCE [LARGE SCALE GENOMIC DNA]</scope>
    <source>
        <strain evidence="15">CBS 520.97</strain>
    </source>
</reference>
<feature type="transmembrane region" description="Helical" evidence="11">
    <location>
        <begin position="969"/>
        <end position="990"/>
    </location>
</feature>
<feature type="transmembrane region" description="Helical" evidence="11">
    <location>
        <begin position="159"/>
        <end position="178"/>
    </location>
</feature>
<dbReference type="SUPFAM" id="SSF52540">
    <property type="entry name" value="P-loop containing nucleoside triphosphate hydrolases"/>
    <property type="match status" value="2"/>
</dbReference>
<feature type="transmembrane region" description="Helical" evidence="11">
    <location>
        <begin position="277"/>
        <end position="299"/>
    </location>
</feature>
<keyword evidence="7 11" id="KW-1133">Transmembrane helix</keyword>
<evidence type="ECO:0000256" key="9">
    <source>
        <dbReference type="ARBA" id="ARBA00023180"/>
    </source>
</evidence>
<comment type="subcellular location">
    <subcellularLocation>
        <location evidence="1">Cell membrane</location>
        <topology evidence="1">Multi-pass membrane protein</topology>
    </subcellularLocation>
</comment>